<keyword evidence="2" id="KW-0378">Hydrolase</keyword>
<evidence type="ECO:0000313" key="3">
    <source>
        <dbReference type="Proteomes" id="UP000449710"/>
    </source>
</evidence>
<proteinExistence type="predicted"/>
<dbReference type="RefSeq" id="WP_160723048.1">
    <property type="nucleotide sequence ID" value="NZ_SUMG01000024.1"/>
</dbReference>
<reference evidence="2 3" key="1">
    <citation type="submission" date="2019-04" db="EMBL/GenBank/DDBJ databases">
        <title>Isachenkonia alkalipeptolytica gen. nov. sp. nov. a new anaerobic, alkiliphilic organothrophic bacterium capable to reduce synthesized ferrihydrite isolated from a soda lake.</title>
        <authorList>
            <person name="Toshchakov S.V."/>
            <person name="Zavarzina D.G."/>
            <person name="Zhilina T.N."/>
            <person name="Kostrikina N.A."/>
            <person name="Kublanov I.V."/>
        </authorList>
    </citation>
    <scope>NUCLEOTIDE SEQUENCE [LARGE SCALE GENOMIC DNA]</scope>
    <source>
        <strain evidence="2 3">Z-1701</strain>
    </source>
</reference>
<dbReference type="GO" id="GO:0016787">
    <property type="term" value="F:hydrolase activity"/>
    <property type="evidence" value="ECO:0007669"/>
    <property type="project" value="UniProtKB-KW"/>
</dbReference>
<dbReference type="PANTHER" id="PTHR43329">
    <property type="entry name" value="EPOXIDE HYDROLASE"/>
    <property type="match status" value="1"/>
</dbReference>
<dbReference type="AlphaFoldDB" id="A0AA43XMR4"/>
<gene>
    <name evidence="2" type="ORF">ISALK_12990</name>
</gene>
<evidence type="ECO:0000259" key="1">
    <source>
        <dbReference type="Pfam" id="PF00561"/>
    </source>
</evidence>
<comment type="caution">
    <text evidence="2">The sequence shown here is derived from an EMBL/GenBank/DDBJ whole genome shotgun (WGS) entry which is preliminary data.</text>
</comment>
<name>A0AA43XMR4_9CLOT</name>
<protein>
    <submittedName>
        <fullName evidence="2">Alpha/beta hydrolase</fullName>
    </submittedName>
</protein>
<dbReference type="Proteomes" id="UP000449710">
    <property type="component" value="Unassembled WGS sequence"/>
</dbReference>
<dbReference type="SUPFAM" id="SSF53474">
    <property type="entry name" value="alpha/beta-Hydrolases"/>
    <property type="match status" value="1"/>
</dbReference>
<dbReference type="InterPro" id="IPR029058">
    <property type="entry name" value="AB_hydrolase_fold"/>
</dbReference>
<evidence type="ECO:0000313" key="2">
    <source>
        <dbReference type="EMBL" id="NBG89407.1"/>
    </source>
</evidence>
<dbReference type="EMBL" id="SUMG01000024">
    <property type="protein sequence ID" value="NBG89407.1"/>
    <property type="molecule type" value="Genomic_DNA"/>
</dbReference>
<keyword evidence="3" id="KW-1185">Reference proteome</keyword>
<organism evidence="2 3">
    <name type="scientific">Isachenkonia alkalipeptolytica</name>
    <dbReference type="NCBI Taxonomy" id="2565777"/>
    <lineage>
        <taxon>Bacteria</taxon>
        <taxon>Bacillati</taxon>
        <taxon>Bacillota</taxon>
        <taxon>Clostridia</taxon>
        <taxon>Eubacteriales</taxon>
        <taxon>Clostridiaceae</taxon>
        <taxon>Isachenkonia</taxon>
    </lineage>
</organism>
<accession>A0AA43XMR4</accession>
<feature type="domain" description="AB hydrolase-1" evidence="1">
    <location>
        <begin position="29"/>
        <end position="138"/>
    </location>
</feature>
<dbReference type="Pfam" id="PF00561">
    <property type="entry name" value="Abhydrolase_1"/>
    <property type="match status" value="1"/>
</dbReference>
<sequence>MAVNRLESKYLTLEEGIEMHYVEKGEGDPMVLIPGLTFSWEIFNAQIHYFSKNYRVIAIDPRSQGLSTKTVHGNDYLTHGKDLAKLIEALELENILLVGWSTGNLDAWGYLKQYGTAKVQAVVTIDMSPRPLSPNADDWTEASIEELRTVVSEIFISPEGTRDFFSDYTKEVMLQQPPDPEELEFILDLSAKTPYYVCSALFTNAVFSDFTDTVKKVSENVPSLMFIAEHWADVAEPYMKKISPKTQNIVMGGHLMFYESPEKWNKALEKFLKEGK</sequence>
<dbReference type="InterPro" id="IPR000073">
    <property type="entry name" value="AB_hydrolase_1"/>
</dbReference>
<dbReference type="Gene3D" id="3.40.50.1820">
    <property type="entry name" value="alpha/beta hydrolase"/>
    <property type="match status" value="1"/>
</dbReference>